<dbReference type="AlphaFoldDB" id="G4R629"/>
<keyword evidence="3" id="KW-1185">Reference proteome</keyword>
<feature type="region of interest" description="Disordered" evidence="1">
    <location>
        <begin position="1"/>
        <end position="25"/>
    </location>
</feature>
<evidence type="ECO:0000313" key="3">
    <source>
        <dbReference type="Proteomes" id="UP000008850"/>
    </source>
</evidence>
<evidence type="ECO:0000256" key="1">
    <source>
        <dbReference type="SAM" id="MobiDB-lite"/>
    </source>
</evidence>
<reference evidence="2 3" key="1">
    <citation type="journal article" date="2012" name="J. Bacteriol.">
        <title>Complete genome sequence of Pelagibacterium halotolerans B2T.</title>
        <authorList>
            <person name="Huo Y.Y."/>
            <person name="Cheng H."/>
            <person name="Han X.F."/>
            <person name="Jiang X.W."/>
            <person name="Sun C."/>
            <person name="Zhang X.Q."/>
            <person name="Zhu X.F."/>
            <person name="Liu Y.F."/>
            <person name="Li P.F."/>
            <person name="Ni P.X."/>
            <person name="Wu M."/>
        </authorList>
    </citation>
    <scope>NUCLEOTIDE SEQUENCE [LARGE SCALE GENOMIC DNA]</scope>
    <source>
        <strain evidence="3">DSM 22347 / JCM 15775 / CGMCC 1.7692 / B2</strain>
    </source>
</reference>
<name>G4R629_PELHB</name>
<organism evidence="2 3">
    <name type="scientific">Pelagibacterium halotolerans (strain DSM 22347 / JCM 15775 / CGMCC 1.7692 / B2)</name>
    <dbReference type="NCBI Taxonomy" id="1082931"/>
    <lineage>
        <taxon>Bacteria</taxon>
        <taxon>Pseudomonadati</taxon>
        <taxon>Pseudomonadota</taxon>
        <taxon>Alphaproteobacteria</taxon>
        <taxon>Hyphomicrobiales</taxon>
        <taxon>Devosiaceae</taxon>
        <taxon>Pelagibacterium</taxon>
    </lineage>
</organism>
<accession>G4R629</accession>
<dbReference type="KEGG" id="phl:KKY_1111"/>
<dbReference type="Proteomes" id="UP000008850">
    <property type="component" value="Chromosome"/>
</dbReference>
<protein>
    <submittedName>
        <fullName evidence="2">Uncharacterized protein</fullName>
    </submittedName>
</protein>
<dbReference type="EMBL" id="CP003075">
    <property type="protein sequence ID" value="AEQ51144.1"/>
    <property type="molecule type" value="Genomic_DNA"/>
</dbReference>
<dbReference type="STRING" id="1082931.KKY_1111"/>
<dbReference type="HOGENOM" id="CLU_3331257_0_0_5"/>
<evidence type="ECO:0000313" key="2">
    <source>
        <dbReference type="EMBL" id="AEQ51144.1"/>
    </source>
</evidence>
<proteinExistence type="predicted"/>
<sequence length="38" mass="4398">MARRVSVAPRKAAANRKRSSRWTGSHKCQRLIRDCSRT</sequence>
<gene>
    <name evidence="2" type="ordered locus">KKY_1111</name>
</gene>